<dbReference type="Proteomes" id="UP001221898">
    <property type="component" value="Unassembled WGS sequence"/>
</dbReference>
<evidence type="ECO:0000313" key="3">
    <source>
        <dbReference type="Proteomes" id="UP001221898"/>
    </source>
</evidence>
<feature type="compositionally biased region" description="Basic and acidic residues" evidence="1">
    <location>
        <begin position="58"/>
        <end position="69"/>
    </location>
</feature>
<protein>
    <submittedName>
        <fullName evidence="2">Uncharacterized protein</fullName>
    </submittedName>
</protein>
<gene>
    <name evidence="2" type="ORF">AAFF_G00274710</name>
</gene>
<reference evidence="2" key="1">
    <citation type="journal article" date="2023" name="Science">
        <title>Genome structures resolve the early diversification of teleost fishes.</title>
        <authorList>
            <person name="Parey E."/>
            <person name="Louis A."/>
            <person name="Montfort J."/>
            <person name="Bouchez O."/>
            <person name="Roques C."/>
            <person name="Iampietro C."/>
            <person name="Lluch J."/>
            <person name="Castinel A."/>
            <person name="Donnadieu C."/>
            <person name="Desvignes T."/>
            <person name="Floi Bucao C."/>
            <person name="Jouanno E."/>
            <person name="Wen M."/>
            <person name="Mejri S."/>
            <person name="Dirks R."/>
            <person name="Jansen H."/>
            <person name="Henkel C."/>
            <person name="Chen W.J."/>
            <person name="Zahm M."/>
            <person name="Cabau C."/>
            <person name="Klopp C."/>
            <person name="Thompson A.W."/>
            <person name="Robinson-Rechavi M."/>
            <person name="Braasch I."/>
            <person name="Lecointre G."/>
            <person name="Bobe J."/>
            <person name="Postlethwait J.H."/>
            <person name="Berthelot C."/>
            <person name="Roest Crollius H."/>
            <person name="Guiguen Y."/>
        </authorList>
    </citation>
    <scope>NUCLEOTIDE SEQUENCE</scope>
    <source>
        <strain evidence="2">NC1722</strain>
    </source>
</reference>
<evidence type="ECO:0000256" key="1">
    <source>
        <dbReference type="SAM" id="MobiDB-lite"/>
    </source>
</evidence>
<feature type="region of interest" description="Disordered" evidence="1">
    <location>
        <begin position="45"/>
        <end position="69"/>
    </location>
</feature>
<dbReference type="AlphaFoldDB" id="A0AAD7SRQ4"/>
<proteinExistence type="predicted"/>
<dbReference type="EMBL" id="JAINUG010000038">
    <property type="protein sequence ID" value="KAJ8407614.1"/>
    <property type="molecule type" value="Genomic_DNA"/>
</dbReference>
<name>A0AAD7SRQ4_9TELE</name>
<accession>A0AAD7SRQ4</accession>
<evidence type="ECO:0000313" key="2">
    <source>
        <dbReference type="EMBL" id="KAJ8407614.1"/>
    </source>
</evidence>
<sequence>MFKRWEARVSALHRRHKFRQALRSGRQRREATAAVAHLRSDLEVESSPAWTPGQTRGGLEKNLRKTEQL</sequence>
<organism evidence="2 3">
    <name type="scientific">Aldrovandia affinis</name>
    <dbReference type="NCBI Taxonomy" id="143900"/>
    <lineage>
        <taxon>Eukaryota</taxon>
        <taxon>Metazoa</taxon>
        <taxon>Chordata</taxon>
        <taxon>Craniata</taxon>
        <taxon>Vertebrata</taxon>
        <taxon>Euteleostomi</taxon>
        <taxon>Actinopterygii</taxon>
        <taxon>Neopterygii</taxon>
        <taxon>Teleostei</taxon>
        <taxon>Notacanthiformes</taxon>
        <taxon>Halosauridae</taxon>
        <taxon>Aldrovandia</taxon>
    </lineage>
</organism>
<keyword evidence="3" id="KW-1185">Reference proteome</keyword>
<comment type="caution">
    <text evidence="2">The sequence shown here is derived from an EMBL/GenBank/DDBJ whole genome shotgun (WGS) entry which is preliminary data.</text>
</comment>